<dbReference type="AlphaFoldDB" id="A0A7M1T033"/>
<proteinExistence type="predicted"/>
<dbReference type="KEGG" id="civ:IMZ16_06565"/>
<keyword evidence="1" id="KW-1133">Transmembrane helix</keyword>
<feature type="transmembrane region" description="Helical" evidence="1">
    <location>
        <begin position="29"/>
        <end position="48"/>
    </location>
</feature>
<name>A0A7M1T033_9FLAO</name>
<evidence type="ECO:0000256" key="1">
    <source>
        <dbReference type="SAM" id="Phobius"/>
    </source>
</evidence>
<evidence type="ECO:0000313" key="2">
    <source>
        <dbReference type="EMBL" id="QOR73200.1"/>
    </source>
</evidence>
<evidence type="ECO:0000313" key="3">
    <source>
        <dbReference type="Proteomes" id="UP000593605"/>
    </source>
</evidence>
<feature type="transmembrane region" description="Helical" evidence="1">
    <location>
        <begin position="181"/>
        <end position="202"/>
    </location>
</feature>
<reference evidence="2 3" key="1">
    <citation type="submission" date="2020-10" db="EMBL/GenBank/DDBJ databases">
        <title>Complete genome of Cruoricapor ignavus strain M1214 isolated from the blood culture of a febrile patient.</title>
        <authorList>
            <person name="Guglielmino C.J.D."/>
        </authorList>
    </citation>
    <scope>NUCLEOTIDE SEQUENCE [LARGE SCALE GENOMIC DNA]</scope>
    <source>
        <strain evidence="2 3">M1214</strain>
    </source>
</reference>
<gene>
    <name evidence="2" type="ORF">IMZ16_06565</name>
</gene>
<accession>A0A7M1T033</accession>
<keyword evidence="1" id="KW-0812">Transmembrane</keyword>
<dbReference type="EMBL" id="CP063145">
    <property type="protein sequence ID" value="QOR73200.1"/>
    <property type="molecule type" value="Genomic_DNA"/>
</dbReference>
<dbReference type="Proteomes" id="UP000593605">
    <property type="component" value="Chromosome"/>
</dbReference>
<feature type="transmembrane region" description="Helical" evidence="1">
    <location>
        <begin position="85"/>
        <end position="107"/>
    </location>
</feature>
<feature type="transmembrane region" description="Helical" evidence="1">
    <location>
        <begin position="119"/>
        <end position="140"/>
    </location>
</feature>
<dbReference type="RefSeq" id="WP_193439372.1">
    <property type="nucleotide sequence ID" value="NZ_CP063145.1"/>
</dbReference>
<protein>
    <submittedName>
        <fullName evidence="2">Uncharacterized protein</fullName>
    </submittedName>
</protein>
<feature type="transmembrane region" description="Helical" evidence="1">
    <location>
        <begin position="208"/>
        <end position="229"/>
    </location>
</feature>
<organism evidence="2 3">
    <name type="scientific">Cruoricaptor ignavus</name>
    <dbReference type="NCBI Taxonomy" id="1118202"/>
    <lineage>
        <taxon>Bacteria</taxon>
        <taxon>Pseudomonadati</taxon>
        <taxon>Bacteroidota</taxon>
        <taxon>Flavobacteriia</taxon>
        <taxon>Flavobacteriales</taxon>
        <taxon>Weeksellaceae</taxon>
        <taxon>Cruoricaptor</taxon>
    </lineage>
</organism>
<sequence>MKQNPQRPSAADILRNAFDYWRRTLRYQVLFSLIYLSVFLTAVFFGIAKTGIGQELLSISKLQPFSEAYTQAVQALSRTPGFQRLSWLLMLTSVFLYPLNLGLMKVFRKMDLNEKVSAADILAGYQGANFFIFTGFYLFWSVVYSLLFSTVFLAYFWVIATVFCAPLMFFMNKKIFESISLSWRALRIFPAEIILCTAAAAIIKYAGIFSVAGAILTLPFWNAVIYAMYKVMFSEIYRRE</sequence>
<feature type="transmembrane region" description="Helical" evidence="1">
    <location>
        <begin position="146"/>
        <end position="169"/>
    </location>
</feature>
<keyword evidence="1" id="KW-0472">Membrane</keyword>